<proteinExistence type="predicted"/>
<dbReference type="EMBL" id="CAJVQC010062764">
    <property type="protein sequence ID" value="CAG8803003.1"/>
    <property type="molecule type" value="Genomic_DNA"/>
</dbReference>
<dbReference type="Proteomes" id="UP000789920">
    <property type="component" value="Unassembled WGS sequence"/>
</dbReference>
<sequence>NIYSNCLIAKKLQYNIEELKYRFTTNILSLNIKQLAIYNAVIFAVDNNYSALFFVNSPSSSELQHFY</sequence>
<accession>A0ACA9RQM0</accession>
<name>A0ACA9RQM0_9GLOM</name>
<keyword evidence="2" id="KW-1185">Reference proteome</keyword>
<feature type="non-terminal residue" evidence="1">
    <location>
        <position position="1"/>
    </location>
</feature>
<gene>
    <name evidence="1" type="ORF">RPERSI_LOCUS21432</name>
</gene>
<comment type="caution">
    <text evidence="1">The sequence shown here is derived from an EMBL/GenBank/DDBJ whole genome shotgun (WGS) entry which is preliminary data.</text>
</comment>
<evidence type="ECO:0000313" key="2">
    <source>
        <dbReference type="Proteomes" id="UP000789920"/>
    </source>
</evidence>
<organism evidence="1 2">
    <name type="scientific">Racocetra persica</name>
    <dbReference type="NCBI Taxonomy" id="160502"/>
    <lineage>
        <taxon>Eukaryota</taxon>
        <taxon>Fungi</taxon>
        <taxon>Fungi incertae sedis</taxon>
        <taxon>Mucoromycota</taxon>
        <taxon>Glomeromycotina</taxon>
        <taxon>Glomeromycetes</taxon>
        <taxon>Diversisporales</taxon>
        <taxon>Gigasporaceae</taxon>
        <taxon>Racocetra</taxon>
    </lineage>
</organism>
<protein>
    <submittedName>
        <fullName evidence="1">6431_t:CDS:1</fullName>
    </submittedName>
</protein>
<reference evidence="1" key="1">
    <citation type="submission" date="2021-06" db="EMBL/GenBank/DDBJ databases">
        <authorList>
            <person name="Kallberg Y."/>
            <person name="Tangrot J."/>
            <person name="Rosling A."/>
        </authorList>
    </citation>
    <scope>NUCLEOTIDE SEQUENCE</scope>
    <source>
        <strain evidence="1">MA461A</strain>
    </source>
</reference>
<evidence type="ECO:0000313" key="1">
    <source>
        <dbReference type="EMBL" id="CAG8803003.1"/>
    </source>
</evidence>